<dbReference type="GO" id="GO:0004888">
    <property type="term" value="F:transmembrane signaling receptor activity"/>
    <property type="evidence" value="ECO:0007669"/>
    <property type="project" value="InterPro"/>
</dbReference>
<evidence type="ECO:0000256" key="3">
    <source>
        <dbReference type="ARBA" id="ARBA00022692"/>
    </source>
</evidence>
<evidence type="ECO:0000256" key="5">
    <source>
        <dbReference type="ARBA" id="ARBA00023136"/>
    </source>
</evidence>
<evidence type="ECO:0000256" key="6">
    <source>
        <dbReference type="RuleBase" id="RU280813"/>
    </source>
</evidence>
<dbReference type="GO" id="GO:0016020">
    <property type="term" value="C:membrane"/>
    <property type="evidence" value="ECO:0007669"/>
    <property type="project" value="UniProtKB-SubCell"/>
</dbReference>
<name>A0A8S1HQM8_9PELO</name>
<comment type="caution">
    <text evidence="7">The sequence shown here is derived from an EMBL/GenBank/DDBJ whole genome shotgun (WGS) entry which is preliminary data.</text>
</comment>
<evidence type="ECO:0000256" key="1">
    <source>
        <dbReference type="ARBA" id="ARBA00004141"/>
    </source>
</evidence>
<evidence type="ECO:0000313" key="8">
    <source>
        <dbReference type="Proteomes" id="UP000835052"/>
    </source>
</evidence>
<feature type="transmembrane region" description="Helical" evidence="6">
    <location>
        <begin position="12"/>
        <end position="31"/>
    </location>
</feature>
<accession>A0A8S1HQM8</accession>
<dbReference type="OrthoDB" id="5864551at2759"/>
<dbReference type="PANTHER" id="PTHR31114:SF4">
    <property type="entry name" value="SERPENTINE RECEPTOR CLASS GAMMA-RELATED"/>
    <property type="match status" value="1"/>
</dbReference>
<dbReference type="Pfam" id="PF02118">
    <property type="entry name" value="Srg"/>
    <property type="match status" value="1"/>
</dbReference>
<feature type="transmembrane region" description="Helical" evidence="6">
    <location>
        <begin position="109"/>
        <end position="136"/>
    </location>
</feature>
<evidence type="ECO:0000256" key="4">
    <source>
        <dbReference type="ARBA" id="ARBA00022989"/>
    </source>
</evidence>
<dbReference type="Proteomes" id="UP000835052">
    <property type="component" value="Unassembled WGS sequence"/>
</dbReference>
<dbReference type="PANTHER" id="PTHR31114">
    <property type="entry name" value="SERPENTINE RECEPTOR CLASS GAMMA"/>
    <property type="match status" value="1"/>
</dbReference>
<comment type="caution">
    <text evidence="6">Lacks conserved residue(s) required for the propagation of feature annotation.</text>
</comment>
<keyword evidence="3 6" id="KW-0812">Transmembrane</keyword>
<comment type="subcellular location">
    <subcellularLocation>
        <location evidence="1">Membrane</location>
        <topology evidence="1">Multi-pass membrane protein</topology>
    </subcellularLocation>
</comment>
<feature type="transmembrane region" description="Helical" evidence="6">
    <location>
        <begin position="157"/>
        <end position="180"/>
    </location>
</feature>
<organism evidence="7 8">
    <name type="scientific">Caenorhabditis auriculariae</name>
    <dbReference type="NCBI Taxonomy" id="2777116"/>
    <lineage>
        <taxon>Eukaryota</taxon>
        <taxon>Metazoa</taxon>
        <taxon>Ecdysozoa</taxon>
        <taxon>Nematoda</taxon>
        <taxon>Chromadorea</taxon>
        <taxon>Rhabditida</taxon>
        <taxon>Rhabditina</taxon>
        <taxon>Rhabditomorpha</taxon>
        <taxon>Rhabditoidea</taxon>
        <taxon>Rhabditidae</taxon>
        <taxon>Peloderinae</taxon>
        <taxon>Caenorhabditis</taxon>
    </lineage>
</organism>
<feature type="transmembrane region" description="Helical" evidence="6">
    <location>
        <begin position="192"/>
        <end position="213"/>
    </location>
</feature>
<keyword evidence="4 6" id="KW-1133">Transmembrane helix</keyword>
<reference evidence="7" key="1">
    <citation type="submission" date="2020-10" db="EMBL/GenBank/DDBJ databases">
        <authorList>
            <person name="Kikuchi T."/>
        </authorList>
    </citation>
    <scope>NUCLEOTIDE SEQUENCE</scope>
    <source>
        <strain evidence="7">NKZ352</strain>
    </source>
</reference>
<sequence>MMEDFRNDIWVFFYYKAYIILPLTQEFNIWFGQAQNISSILISIHRLTTALFFRSNQFWKRYVLPVYFASMMLCFIGISPLFYFGNFHAKYVMKDGLVLPYYDSRISDVLIVLVSFLSIFFFFFNMLLVIINFFTMSRLLQGVDEQSSDIMRRITRIALTQTLIHLGLLGFNVLNAFRVFTGVELIPFQLQVLVQAFVTDMAGMSMPYILIACDSNVRRFLTRQEEVHSIQLNVRSSQVLTS</sequence>
<gene>
    <name evidence="7" type="ORF">CAUJ_LOCUS12697</name>
</gene>
<keyword evidence="5 6" id="KW-0472">Membrane</keyword>
<comment type="similarity">
    <text evidence="2 6">Belongs to the nematode receptor-like protein srg family.</text>
</comment>
<feature type="transmembrane region" description="Helical" evidence="6">
    <location>
        <begin position="66"/>
        <end position="89"/>
    </location>
</feature>
<dbReference type="AlphaFoldDB" id="A0A8S1HQM8"/>
<dbReference type="InterPro" id="IPR052880">
    <property type="entry name" value="NRL-Serpentine_Class_Gamma"/>
</dbReference>
<keyword evidence="8" id="KW-1185">Reference proteome</keyword>
<dbReference type="InterPro" id="IPR000609">
    <property type="entry name" value="7TM_GPCR_serpentine_rcpt_Srg"/>
</dbReference>
<dbReference type="GO" id="GO:0007606">
    <property type="term" value="P:sensory perception of chemical stimulus"/>
    <property type="evidence" value="ECO:0007669"/>
    <property type="project" value="UniProtKB-UniRule"/>
</dbReference>
<dbReference type="EMBL" id="CAJGYM010000079">
    <property type="protein sequence ID" value="CAD6196785.1"/>
    <property type="molecule type" value="Genomic_DNA"/>
</dbReference>
<proteinExistence type="inferred from homology"/>
<evidence type="ECO:0000313" key="7">
    <source>
        <dbReference type="EMBL" id="CAD6196785.1"/>
    </source>
</evidence>
<protein>
    <recommendedName>
        <fullName evidence="6">Serpentine receptor class gamma</fullName>
    </recommendedName>
</protein>
<evidence type="ECO:0000256" key="2">
    <source>
        <dbReference type="ARBA" id="ARBA00005692"/>
    </source>
</evidence>